<evidence type="ECO:0000256" key="1">
    <source>
        <dbReference type="SAM" id="MobiDB-lite"/>
    </source>
</evidence>
<dbReference type="InterPro" id="IPR001680">
    <property type="entry name" value="WD40_rpt"/>
</dbReference>
<dbReference type="AlphaFoldDB" id="A0A9P6W130"/>
<dbReference type="PANTHER" id="PTHR16220">
    <property type="entry name" value="WD REPEAT PROTEIN 8-RELATED"/>
    <property type="match status" value="1"/>
</dbReference>
<accession>A0A9P6W130</accession>
<feature type="compositionally biased region" description="Low complexity" evidence="1">
    <location>
        <begin position="663"/>
        <end position="689"/>
    </location>
</feature>
<comment type="caution">
    <text evidence="2">The sequence shown here is derived from an EMBL/GenBank/DDBJ whole genome shotgun (WGS) entry which is preliminary data.</text>
</comment>
<dbReference type="GO" id="GO:1990810">
    <property type="term" value="P:microtubule anchoring at mitotic spindle pole body"/>
    <property type="evidence" value="ECO:0007669"/>
    <property type="project" value="TreeGrafter"/>
</dbReference>
<proteinExistence type="predicted"/>
<dbReference type="InterPro" id="IPR052778">
    <property type="entry name" value="Centrosome-WD_assoc"/>
</dbReference>
<gene>
    <name evidence="2" type="ORF">C6P46_004197</name>
</gene>
<organism evidence="2 3">
    <name type="scientific">Rhodotorula mucilaginosa</name>
    <name type="common">Yeast</name>
    <name type="synonym">Rhodotorula rubra</name>
    <dbReference type="NCBI Taxonomy" id="5537"/>
    <lineage>
        <taxon>Eukaryota</taxon>
        <taxon>Fungi</taxon>
        <taxon>Dikarya</taxon>
        <taxon>Basidiomycota</taxon>
        <taxon>Pucciniomycotina</taxon>
        <taxon>Microbotryomycetes</taxon>
        <taxon>Sporidiobolales</taxon>
        <taxon>Sporidiobolaceae</taxon>
        <taxon>Rhodotorula</taxon>
    </lineage>
</organism>
<sequence>MRTLRCIARPRSSRRPRSLDAIGLQREISAAIRGNRRVKLSFRASASFPFSLFTQLSLSPRNGVLGHLSLVDRVVLRDLETLQVIRTWSLPLTALPQATSAAAADPTAAITPITEFAVSPTSPPYVLVFTQKARTAWILDPEVDGEKARIEIGNEGAVAMRWADSPEPTLRLSLFPIAATTSASPAAFHILAPKVAPSPSSSTSAPYSGHSFHPDGTFLVSLERSRSTASGAASTASSSQDVISIYATRSDTTEWALVRSFSVPLPPAEAALIDLVGVKWSPCGRFIAAWTSVTDYRVLILSPLGHLLGNFAPYASLIPSPATPSSTKAATRLPARPTKSASAPSTSAKQQQPPRGGESISRGKDSDHDRARSERSTAAYVGLGIRTVEWHPSGEYLAVGGWDGKVRILTRFGWIAVAELSLPTPSSGGAKLAHPITVWREPPQWVEKTRGRGILAFESPTLPCALPTPLPLDLTRPNPRMGIERIVWSPSGRWCAVTNAGYPTLLAIYSIPLPSSTTSNDPSLADTASHPGLASPTETAASGPFGRCRLHTVLLFTPDAAANEGPGPGGYTGQVRDLAWQPAPSAEENELDYGEETFASEEEARAESGGSEETLVVVTGQKGFATWRAPRPSRSDGVPDKGMAECVGIPAQTDFAASSLSFAPASRKTPSSPVVISSSSSGPSSTTNSEGTFCVAYPVPASATAEF</sequence>
<keyword evidence="3" id="KW-1185">Reference proteome</keyword>
<dbReference type="InterPro" id="IPR015943">
    <property type="entry name" value="WD40/YVTN_repeat-like_dom_sf"/>
</dbReference>
<protein>
    <submittedName>
        <fullName evidence="2">Uncharacterized protein</fullName>
    </submittedName>
</protein>
<dbReference type="Pfam" id="PF00400">
    <property type="entry name" value="WD40"/>
    <property type="match status" value="1"/>
</dbReference>
<dbReference type="SUPFAM" id="SSF82171">
    <property type="entry name" value="DPP6 N-terminal domain-like"/>
    <property type="match status" value="1"/>
</dbReference>
<dbReference type="GO" id="GO:1990811">
    <property type="term" value="C:MWP complex"/>
    <property type="evidence" value="ECO:0007669"/>
    <property type="project" value="TreeGrafter"/>
</dbReference>
<name>A0A9P6W130_RHOMI</name>
<dbReference type="EMBL" id="PUHQ01000039">
    <property type="protein sequence ID" value="KAG0660924.1"/>
    <property type="molecule type" value="Genomic_DNA"/>
</dbReference>
<dbReference type="Proteomes" id="UP000777482">
    <property type="component" value="Unassembled WGS sequence"/>
</dbReference>
<reference evidence="2 3" key="1">
    <citation type="submission" date="2020-11" db="EMBL/GenBank/DDBJ databases">
        <title>Kefir isolates.</title>
        <authorList>
            <person name="Marcisauskas S."/>
            <person name="Kim Y."/>
            <person name="Blasche S."/>
        </authorList>
    </citation>
    <scope>NUCLEOTIDE SEQUENCE [LARGE SCALE GENOMIC DNA]</scope>
    <source>
        <strain evidence="2 3">KR</strain>
    </source>
</reference>
<feature type="compositionally biased region" description="Low complexity" evidence="1">
    <location>
        <begin position="337"/>
        <end position="354"/>
    </location>
</feature>
<feature type="compositionally biased region" description="Basic and acidic residues" evidence="1">
    <location>
        <begin position="361"/>
        <end position="375"/>
    </location>
</feature>
<evidence type="ECO:0000313" key="2">
    <source>
        <dbReference type="EMBL" id="KAG0660924.1"/>
    </source>
</evidence>
<feature type="region of interest" description="Disordered" evidence="1">
    <location>
        <begin position="663"/>
        <end position="692"/>
    </location>
</feature>
<evidence type="ECO:0000313" key="3">
    <source>
        <dbReference type="Proteomes" id="UP000777482"/>
    </source>
</evidence>
<dbReference type="PANTHER" id="PTHR16220:SF0">
    <property type="entry name" value="WD REPEAT-CONTAINING PROTEIN WRAP73"/>
    <property type="match status" value="1"/>
</dbReference>
<feature type="region of interest" description="Disordered" evidence="1">
    <location>
        <begin position="517"/>
        <end position="542"/>
    </location>
</feature>
<feature type="region of interest" description="Disordered" evidence="1">
    <location>
        <begin position="325"/>
        <end position="375"/>
    </location>
</feature>
<dbReference type="OrthoDB" id="308690at2759"/>
<dbReference type="Gene3D" id="2.130.10.10">
    <property type="entry name" value="YVTN repeat-like/Quinoprotein amine dehydrogenase"/>
    <property type="match status" value="1"/>
</dbReference>
<dbReference type="GO" id="GO:0005815">
    <property type="term" value="C:microtubule organizing center"/>
    <property type="evidence" value="ECO:0007669"/>
    <property type="project" value="TreeGrafter"/>
</dbReference>